<comment type="caution">
    <text evidence="2">The sequence shown here is derived from an EMBL/GenBank/DDBJ whole genome shotgun (WGS) entry which is preliminary data.</text>
</comment>
<organism evidence="2">
    <name type="scientific">bioreactor metagenome</name>
    <dbReference type="NCBI Taxonomy" id="1076179"/>
    <lineage>
        <taxon>unclassified sequences</taxon>
        <taxon>metagenomes</taxon>
        <taxon>ecological metagenomes</taxon>
    </lineage>
</organism>
<feature type="region of interest" description="Disordered" evidence="1">
    <location>
        <begin position="87"/>
        <end position="120"/>
    </location>
</feature>
<gene>
    <name evidence="2" type="ORF">SDC9_111123</name>
</gene>
<evidence type="ECO:0000256" key="1">
    <source>
        <dbReference type="SAM" id="MobiDB-lite"/>
    </source>
</evidence>
<evidence type="ECO:0000313" key="2">
    <source>
        <dbReference type="EMBL" id="MPM64237.1"/>
    </source>
</evidence>
<reference evidence="2" key="1">
    <citation type="submission" date="2019-08" db="EMBL/GenBank/DDBJ databases">
        <authorList>
            <person name="Kucharzyk K."/>
            <person name="Murdoch R.W."/>
            <person name="Higgins S."/>
            <person name="Loffler F."/>
        </authorList>
    </citation>
    <scope>NUCLEOTIDE SEQUENCE</scope>
</reference>
<name>A0A645BFX3_9ZZZZ</name>
<protein>
    <submittedName>
        <fullName evidence="2">Uncharacterized protein</fullName>
    </submittedName>
</protein>
<dbReference type="EMBL" id="VSSQ01019839">
    <property type="protein sequence ID" value="MPM64237.1"/>
    <property type="molecule type" value="Genomic_DNA"/>
</dbReference>
<dbReference type="AlphaFoldDB" id="A0A645BFX3"/>
<feature type="region of interest" description="Disordered" evidence="1">
    <location>
        <begin position="1"/>
        <end position="27"/>
    </location>
</feature>
<accession>A0A645BFX3</accession>
<proteinExistence type="predicted"/>
<sequence>MQQLQAPAVHRGDLQAPLSGAECGDDAGPQLLRLAARAGQHNQLRQGDTLLHPSCDGGNQGGCLATRRPTHHAKRGTLQRGLCHHQALPGSKRAGLADRSRGTQGRGLGTDHEIQGTMTV</sequence>